<keyword evidence="2" id="KW-0175">Coiled coil</keyword>
<name>A0ABP9G079_9SPHI</name>
<dbReference type="PANTHER" id="PTHR21666">
    <property type="entry name" value="PEPTIDASE-RELATED"/>
    <property type="match status" value="1"/>
</dbReference>
<feature type="region of interest" description="Disordered" evidence="3">
    <location>
        <begin position="251"/>
        <end position="295"/>
    </location>
</feature>
<dbReference type="InterPro" id="IPR011055">
    <property type="entry name" value="Dup_hybrid_motif"/>
</dbReference>
<sequence length="435" mass="48748">MKLFRLLLIFISTCVAVNSFAQSSAELKRRKEKLNDELAELNREYDKVRKDKSVSIKQLNILRAQINLREDKIKTINSEVRNLDNQISENTNTVHTLQGQLDQLKKDYAGMVLFAYHNKSAYNKLMFVFAANDFNQAYKRLKYLQQFGNYRQRQAESIQGTQKDLGIKINELDRTKKEKRTLLQDQEREKQNLDKQRSDQAVVVSKLSKQQGYLKQQQRTKSKQISAINRQISSAIRREIAEARRKAEAEARERAAAERARAAAAERDNKPAPVAANKPKEITKSSSNSEVLNSTPEAARLSNDFLGNRGSLPWPVANGTITQGFGTYYIEGIKTENTGLEIRTAGGAAARAVFSGEVTTVGNISGTYVVIIRHGEYFTAYSNLRSVSVAKGQKVSTKQAVGVVATDGATGETVLHFDLYKGQTPVNPKIWLAPD</sequence>
<keyword evidence="7" id="KW-1185">Reference proteome</keyword>
<feature type="compositionally biased region" description="Basic and acidic residues" evidence="3">
    <location>
        <begin position="251"/>
        <end position="270"/>
    </location>
</feature>
<feature type="compositionally biased region" description="Polar residues" evidence="3">
    <location>
        <begin position="284"/>
        <end position="295"/>
    </location>
</feature>
<feature type="coiled-coil region" evidence="2">
    <location>
        <begin position="169"/>
        <end position="196"/>
    </location>
</feature>
<evidence type="ECO:0000256" key="2">
    <source>
        <dbReference type="SAM" id="Coils"/>
    </source>
</evidence>
<keyword evidence="1 4" id="KW-0732">Signal</keyword>
<dbReference type="SUPFAM" id="SSF51261">
    <property type="entry name" value="Duplicated hybrid motif"/>
    <property type="match status" value="1"/>
</dbReference>
<proteinExistence type="predicted"/>
<reference evidence="7" key="1">
    <citation type="journal article" date="2019" name="Int. J. Syst. Evol. Microbiol.">
        <title>The Global Catalogue of Microorganisms (GCM) 10K type strain sequencing project: providing services to taxonomists for standard genome sequencing and annotation.</title>
        <authorList>
            <consortium name="The Broad Institute Genomics Platform"/>
            <consortium name="The Broad Institute Genome Sequencing Center for Infectious Disease"/>
            <person name="Wu L."/>
            <person name="Ma J."/>
        </authorList>
    </citation>
    <scope>NUCLEOTIDE SEQUENCE [LARGE SCALE GENOMIC DNA]</scope>
    <source>
        <strain evidence="7">JCM 18283</strain>
    </source>
</reference>
<dbReference type="Proteomes" id="UP001501436">
    <property type="component" value="Unassembled WGS sequence"/>
</dbReference>
<dbReference type="Pfam" id="PF01551">
    <property type="entry name" value="Peptidase_M23"/>
    <property type="match status" value="1"/>
</dbReference>
<evidence type="ECO:0000256" key="1">
    <source>
        <dbReference type="ARBA" id="ARBA00022729"/>
    </source>
</evidence>
<evidence type="ECO:0000313" key="7">
    <source>
        <dbReference type="Proteomes" id="UP001501436"/>
    </source>
</evidence>
<dbReference type="EMBL" id="BAABJI010000002">
    <property type="protein sequence ID" value="GAA4923487.1"/>
    <property type="molecule type" value="Genomic_DNA"/>
</dbReference>
<feature type="domain" description="M23ase beta-sheet core" evidence="5">
    <location>
        <begin position="337"/>
        <end position="428"/>
    </location>
</feature>
<evidence type="ECO:0000313" key="6">
    <source>
        <dbReference type="EMBL" id="GAA4923487.1"/>
    </source>
</evidence>
<evidence type="ECO:0000259" key="5">
    <source>
        <dbReference type="Pfam" id="PF01551"/>
    </source>
</evidence>
<dbReference type="RefSeq" id="WP_345331996.1">
    <property type="nucleotide sequence ID" value="NZ_BAABJI010000002.1"/>
</dbReference>
<evidence type="ECO:0000256" key="4">
    <source>
        <dbReference type="SAM" id="SignalP"/>
    </source>
</evidence>
<comment type="caution">
    <text evidence="6">The sequence shown here is derived from an EMBL/GenBank/DDBJ whole genome shotgun (WGS) entry which is preliminary data.</text>
</comment>
<feature type="signal peptide" evidence="4">
    <location>
        <begin position="1"/>
        <end position="21"/>
    </location>
</feature>
<organism evidence="6 7">
    <name type="scientific">Mucilaginibacter defluvii</name>
    <dbReference type="NCBI Taxonomy" id="1196019"/>
    <lineage>
        <taxon>Bacteria</taxon>
        <taxon>Pseudomonadati</taxon>
        <taxon>Bacteroidota</taxon>
        <taxon>Sphingobacteriia</taxon>
        <taxon>Sphingobacteriales</taxon>
        <taxon>Sphingobacteriaceae</taxon>
        <taxon>Mucilaginibacter</taxon>
    </lineage>
</organism>
<protein>
    <submittedName>
        <fullName evidence="6">Peptidoglycan DD-metalloendopeptidase family protein</fullName>
    </submittedName>
</protein>
<dbReference type="InterPro" id="IPR016047">
    <property type="entry name" value="M23ase_b-sheet_dom"/>
</dbReference>
<feature type="coiled-coil region" evidence="2">
    <location>
        <begin position="17"/>
        <end position="107"/>
    </location>
</feature>
<dbReference type="Gene3D" id="6.10.250.3150">
    <property type="match status" value="1"/>
</dbReference>
<gene>
    <name evidence="6" type="ORF">GCM10023313_29650</name>
</gene>
<feature type="chain" id="PRO_5047358642" evidence="4">
    <location>
        <begin position="22"/>
        <end position="435"/>
    </location>
</feature>
<dbReference type="Gene3D" id="2.70.70.10">
    <property type="entry name" value="Glucose Permease (Domain IIA)"/>
    <property type="match status" value="1"/>
</dbReference>
<evidence type="ECO:0000256" key="3">
    <source>
        <dbReference type="SAM" id="MobiDB-lite"/>
    </source>
</evidence>
<dbReference type="CDD" id="cd12797">
    <property type="entry name" value="M23_peptidase"/>
    <property type="match status" value="1"/>
</dbReference>
<dbReference type="PANTHER" id="PTHR21666:SF289">
    <property type="entry name" value="L-ALA--D-GLU ENDOPEPTIDASE"/>
    <property type="match status" value="1"/>
</dbReference>
<accession>A0ABP9G079</accession>
<dbReference type="InterPro" id="IPR050570">
    <property type="entry name" value="Cell_wall_metabolism_enzyme"/>
</dbReference>